<keyword evidence="8" id="KW-1185">Reference proteome</keyword>
<evidence type="ECO:0000256" key="4">
    <source>
        <dbReference type="ARBA" id="ARBA00022801"/>
    </source>
</evidence>
<dbReference type="Gene3D" id="3.40.630.10">
    <property type="entry name" value="Zn peptidases"/>
    <property type="match status" value="1"/>
</dbReference>
<dbReference type="InterPro" id="IPR002933">
    <property type="entry name" value="Peptidase_M20"/>
</dbReference>
<evidence type="ECO:0000313" key="7">
    <source>
        <dbReference type="EMBL" id="PAY23125.1"/>
    </source>
</evidence>
<dbReference type="NCBIfam" id="NF005913">
    <property type="entry name" value="PRK07906.1"/>
    <property type="match status" value="1"/>
</dbReference>
<dbReference type="SUPFAM" id="SSF53187">
    <property type="entry name" value="Zn-dependent exopeptidases"/>
    <property type="match status" value="1"/>
</dbReference>
<evidence type="ECO:0000259" key="6">
    <source>
        <dbReference type="Pfam" id="PF07687"/>
    </source>
</evidence>
<dbReference type="Gene3D" id="3.30.70.360">
    <property type="match status" value="1"/>
</dbReference>
<dbReference type="Proteomes" id="UP000218810">
    <property type="component" value="Unassembled WGS sequence"/>
</dbReference>
<dbReference type="InterPro" id="IPR011650">
    <property type="entry name" value="Peptidase_M20_dimer"/>
</dbReference>
<comment type="similarity">
    <text evidence="2">Belongs to the peptidase M20A family.</text>
</comment>
<organism evidence="7 8">
    <name type="scientific">Dietzia natronolimnaea</name>
    <dbReference type="NCBI Taxonomy" id="161920"/>
    <lineage>
        <taxon>Bacteria</taxon>
        <taxon>Bacillati</taxon>
        <taxon>Actinomycetota</taxon>
        <taxon>Actinomycetes</taxon>
        <taxon>Mycobacteriales</taxon>
        <taxon>Dietziaceae</taxon>
        <taxon>Dietzia</taxon>
    </lineage>
</organism>
<evidence type="ECO:0000256" key="2">
    <source>
        <dbReference type="ARBA" id="ARBA00006247"/>
    </source>
</evidence>
<dbReference type="Gene3D" id="1.10.150.900">
    <property type="match status" value="1"/>
</dbReference>
<dbReference type="OrthoDB" id="7055905at2"/>
<evidence type="ECO:0000256" key="3">
    <source>
        <dbReference type="ARBA" id="ARBA00022723"/>
    </source>
</evidence>
<comment type="caution">
    <text evidence="7">The sequence shown here is derived from an EMBL/GenBank/DDBJ whole genome shotgun (WGS) entry which is preliminary data.</text>
</comment>
<proteinExistence type="inferred from homology"/>
<comment type="cofactor">
    <cofactor evidence="1">
        <name>Zn(2+)</name>
        <dbReference type="ChEBI" id="CHEBI:29105"/>
    </cofactor>
</comment>
<gene>
    <name evidence="7" type="ORF">CEY15_10035</name>
</gene>
<dbReference type="Pfam" id="PF07687">
    <property type="entry name" value="M20_dimer"/>
    <property type="match status" value="1"/>
</dbReference>
<name>A0A2A2WPP4_9ACTN</name>
<keyword evidence="4" id="KW-0378">Hydrolase</keyword>
<evidence type="ECO:0000313" key="8">
    <source>
        <dbReference type="Proteomes" id="UP000218810"/>
    </source>
</evidence>
<protein>
    <recommendedName>
        <fullName evidence="6">Peptidase M20 dimerisation domain-containing protein</fullName>
    </recommendedName>
</protein>
<keyword evidence="5" id="KW-0862">Zinc</keyword>
<dbReference type="RefSeq" id="WP_095718321.1">
    <property type="nucleotide sequence ID" value="NZ_NTGA01000017.1"/>
</dbReference>
<keyword evidence="3" id="KW-0479">Metal-binding</keyword>
<dbReference type="PANTHER" id="PTHR43808:SF8">
    <property type="entry name" value="PEPTIDASE M20 DIMERISATION DOMAIN-CONTAINING PROTEIN"/>
    <property type="match status" value="1"/>
</dbReference>
<dbReference type="InterPro" id="IPR036264">
    <property type="entry name" value="Bact_exopeptidase_dim_dom"/>
</dbReference>
<sequence length="444" mass="46940">MTDTVPMTDEMRALLHSEVVSITADLVSIDSTNTGDPASIGDGETRVCRRIAEYLDEVGIPSELVESVPGRGSLFARVDGSDAAAGGLVVHGHVDVVPAVAEDWSVPPFAGEIRDGWLYGRGTVDMKNMIGMILAVVRHYRREGIVPRRPLLLAFFADEEAAGTMGAQWVVRERPEIFDRMTHALSEVGGWSVPVSGRRLYPIAVAEKGVAWARVSAKGAAAHASRPTPDNAVAAIAGAVHRVASRHFPVAPTEANTALASAVGELAGTSGDVADLPAHLGVLGHFGPLVEASLSHTASPTVLSAGYKTNVIPSEAFAEIDCRVLPGGEETFRAEIEAELGPDVAVDWIWQPPIAAPADDPLVATIREAVLEADPGALVVPYLLPASTDNKHLAPLGIHGYGFVPLRVPDEFDVFGHFHAVDERVPVDALHFGADVLARVLRSA</sequence>
<feature type="domain" description="Peptidase M20 dimerisation" evidence="6">
    <location>
        <begin position="205"/>
        <end position="340"/>
    </location>
</feature>
<dbReference type="PANTHER" id="PTHR43808">
    <property type="entry name" value="ACETYLORNITHINE DEACETYLASE"/>
    <property type="match status" value="1"/>
</dbReference>
<dbReference type="GO" id="GO:0016787">
    <property type="term" value="F:hydrolase activity"/>
    <property type="evidence" value="ECO:0007669"/>
    <property type="project" value="UniProtKB-KW"/>
</dbReference>
<dbReference type="Pfam" id="PF01546">
    <property type="entry name" value="Peptidase_M20"/>
    <property type="match status" value="1"/>
</dbReference>
<dbReference type="AlphaFoldDB" id="A0A2A2WPP4"/>
<dbReference type="SUPFAM" id="SSF55031">
    <property type="entry name" value="Bacterial exopeptidase dimerisation domain"/>
    <property type="match status" value="1"/>
</dbReference>
<dbReference type="GO" id="GO:0046872">
    <property type="term" value="F:metal ion binding"/>
    <property type="evidence" value="ECO:0007669"/>
    <property type="project" value="UniProtKB-KW"/>
</dbReference>
<dbReference type="FunFam" id="1.10.150.900:FF:000002">
    <property type="entry name" value="M20/M25/M40 family peptidase"/>
    <property type="match status" value="1"/>
</dbReference>
<dbReference type="EMBL" id="NTGA01000017">
    <property type="protein sequence ID" value="PAY23125.1"/>
    <property type="molecule type" value="Genomic_DNA"/>
</dbReference>
<accession>A0A2A2WPP4</accession>
<dbReference type="InterPro" id="IPR050072">
    <property type="entry name" value="Peptidase_M20A"/>
</dbReference>
<evidence type="ECO:0000256" key="5">
    <source>
        <dbReference type="ARBA" id="ARBA00022833"/>
    </source>
</evidence>
<evidence type="ECO:0000256" key="1">
    <source>
        <dbReference type="ARBA" id="ARBA00001947"/>
    </source>
</evidence>
<reference evidence="8" key="1">
    <citation type="submission" date="2017-09" db="EMBL/GenBank/DDBJ databases">
        <authorList>
            <person name="Zhang Y."/>
            <person name="Huang X."/>
            <person name="Liu J."/>
            <person name="Lu L."/>
            <person name="Peng K."/>
        </authorList>
    </citation>
    <scope>NUCLEOTIDE SEQUENCE [LARGE SCALE GENOMIC DNA]</scope>
    <source>
        <strain evidence="8">S-XJ-1</strain>
    </source>
</reference>